<evidence type="ECO:0000313" key="9">
    <source>
        <dbReference type="EMBL" id="GBF98331.1"/>
    </source>
</evidence>
<keyword evidence="3 7" id="KW-1133">Transmembrane helix</keyword>
<evidence type="ECO:0000256" key="7">
    <source>
        <dbReference type="SAM" id="Phobius"/>
    </source>
</evidence>
<feature type="transmembrane region" description="Helical" evidence="7">
    <location>
        <begin position="179"/>
        <end position="197"/>
    </location>
</feature>
<feature type="transmembrane region" description="Helical" evidence="7">
    <location>
        <begin position="603"/>
        <end position="624"/>
    </location>
</feature>
<dbReference type="GO" id="GO:0005886">
    <property type="term" value="C:plasma membrane"/>
    <property type="evidence" value="ECO:0007669"/>
    <property type="project" value="TreeGrafter"/>
</dbReference>
<dbReference type="Pfam" id="PF08030">
    <property type="entry name" value="NAD_binding_6"/>
    <property type="match status" value="1"/>
</dbReference>
<evidence type="ECO:0000256" key="4">
    <source>
        <dbReference type="ARBA" id="ARBA00023002"/>
    </source>
</evidence>
<dbReference type="AlphaFoldDB" id="A0A2V0PEP8"/>
<dbReference type="EMBL" id="BDRX01000122">
    <property type="protein sequence ID" value="GBF98331.1"/>
    <property type="molecule type" value="Genomic_DNA"/>
</dbReference>
<dbReference type="SFLD" id="SFLDS00052">
    <property type="entry name" value="Ferric_Reductase_Domain"/>
    <property type="match status" value="1"/>
</dbReference>
<dbReference type="InterPro" id="IPR013130">
    <property type="entry name" value="Fe3_Rdtase_TM_dom"/>
</dbReference>
<dbReference type="InParanoid" id="A0A2V0PEP8"/>
<feature type="domain" description="FAD-binding FR-type" evidence="8">
    <location>
        <begin position="334"/>
        <end position="458"/>
    </location>
</feature>
<feature type="compositionally biased region" description="Low complexity" evidence="6">
    <location>
        <begin position="399"/>
        <end position="414"/>
    </location>
</feature>
<feature type="transmembrane region" description="Helical" evidence="7">
    <location>
        <begin position="71"/>
        <end position="91"/>
    </location>
</feature>
<dbReference type="FunCoup" id="A0A2V0PEP8">
    <property type="interactions" value="371"/>
</dbReference>
<dbReference type="GO" id="GO:0016491">
    <property type="term" value="F:oxidoreductase activity"/>
    <property type="evidence" value="ECO:0007669"/>
    <property type="project" value="UniProtKB-KW"/>
</dbReference>
<feature type="transmembrane region" description="Helical" evidence="7">
    <location>
        <begin position="223"/>
        <end position="245"/>
    </location>
</feature>
<keyword evidence="10" id="KW-1185">Reference proteome</keyword>
<gene>
    <name evidence="9" type="ORF">Rsub_11225</name>
</gene>
<dbReference type="SFLD" id="SFLDG01168">
    <property type="entry name" value="Ferric_reductase_subgroup_(FRE"/>
    <property type="match status" value="1"/>
</dbReference>
<dbReference type="SUPFAM" id="SSF52343">
    <property type="entry name" value="Ferredoxin reductase-like, C-terminal NADP-linked domain"/>
    <property type="match status" value="1"/>
</dbReference>
<dbReference type="OrthoDB" id="167398at2759"/>
<dbReference type="InterPro" id="IPR039261">
    <property type="entry name" value="FNR_nucleotide-bd"/>
</dbReference>
<keyword evidence="4" id="KW-0560">Oxidoreductase</keyword>
<sequence>MAARAAALAAARAALAAPLVFTAYYLLVLGTWRWRDDAAWQHFPPRFGCDDKALLDARQNVSFKPAATPQAAWLLAPPALAGAAAIALLWLQSAAGGEAAAAPPRLGLLGRAAAAQLPPARFWAGWCGGLSGADAAVVAFGLAFNGLWAAAILGRYYSLADLLARLDRGTPRWAIQTELTAIGLGALLYPNLLLLFYPISRGSALLQALGVSYPSAVRYHRWLGHYVMALVTAHSLGFWGVWLALGEWRGQALDFGARVNNLMGAVSFLSGLALWTTSFEAVRRASYGLFYAAHHIGFWGFALAGLMHVQSMVWYFVPGLIFYAIDGAYRVTQAIGRPATVLQAAAPGGEQASVASLLIAAPPYAVAPSGFVWLQAPEISRLEWHPFEYTLHPIPKPDPNSNSNSEPDSNSDSNEGAAMLIHAKAYDRWTSRLVRLVAARGSEVALRAEGPYADAPLFAQCAGDDAIVIVAGGIGIAAALSLLEDLPSTAPSSRAARALLVWTARHPAELLLLAPRLMEAARAGGVELSAHVHYTGKEEDLLAASEAAARAPEAAARGVPKAAAASAAEGPEAGAEGPSGAGSPLCPVLALGGSLGAQAAHKLAAHLLACAGAFGALLLVRALATVRPDRPWPVAAAGAAYVFAVAAGATLPGMLLLLASSPRRGANPRRGRGAAAAAGGDGAGVSEPLLGGQGAGAAAKPAAARAPPLARVVAAAGGGGGPRLLVPLGGGAPEAALALHAGRPDLRALISGWLAGLKQLPSGDAAAAAAAAAAAGASDGAASDRRPRIQVGCFAMGPQGLLDEAQVICSEINRSGGRSGGPFMRFVQRTHNL</sequence>
<organism evidence="9 10">
    <name type="scientific">Raphidocelis subcapitata</name>
    <dbReference type="NCBI Taxonomy" id="307507"/>
    <lineage>
        <taxon>Eukaryota</taxon>
        <taxon>Viridiplantae</taxon>
        <taxon>Chlorophyta</taxon>
        <taxon>core chlorophytes</taxon>
        <taxon>Chlorophyceae</taxon>
        <taxon>CS clade</taxon>
        <taxon>Sphaeropleales</taxon>
        <taxon>Selenastraceae</taxon>
        <taxon>Raphidocelis</taxon>
    </lineage>
</organism>
<evidence type="ECO:0000256" key="3">
    <source>
        <dbReference type="ARBA" id="ARBA00022989"/>
    </source>
</evidence>
<evidence type="ECO:0000256" key="1">
    <source>
        <dbReference type="ARBA" id="ARBA00004141"/>
    </source>
</evidence>
<evidence type="ECO:0000256" key="6">
    <source>
        <dbReference type="SAM" id="MobiDB-lite"/>
    </source>
</evidence>
<dbReference type="Pfam" id="PF01794">
    <property type="entry name" value="Ferric_reduct"/>
    <property type="match status" value="1"/>
</dbReference>
<evidence type="ECO:0000256" key="5">
    <source>
        <dbReference type="ARBA" id="ARBA00023136"/>
    </source>
</evidence>
<dbReference type="PROSITE" id="PS51384">
    <property type="entry name" value="FAD_FR"/>
    <property type="match status" value="1"/>
</dbReference>
<name>A0A2V0PEP8_9CHLO</name>
<protein>
    <submittedName>
        <fullName evidence="9">Ferric reductase</fullName>
    </submittedName>
</protein>
<evidence type="ECO:0000256" key="2">
    <source>
        <dbReference type="ARBA" id="ARBA00022692"/>
    </source>
</evidence>
<feature type="region of interest" description="Disordered" evidence="6">
    <location>
        <begin position="393"/>
        <end position="414"/>
    </location>
</feature>
<keyword evidence="2 7" id="KW-0812">Transmembrane</keyword>
<reference evidence="9 10" key="1">
    <citation type="journal article" date="2018" name="Sci. Rep.">
        <title>Raphidocelis subcapitata (=Pseudokirchneriella subcapitata) provides an insight into genome evolution and environmental adaptations in the Sphaeropleales.</title>
        <authorList>
            <person name="Suzuki S."/>
            <person name="Yamaguchi H."/>
            <person name="Nakajima N."/>
            <person name="Kawachi M."/>
        </authorList>
    </citation>
    <scope>NUCLEOTIDE SEQUENCE [LARGE SCALE GENOMIC DNA]</scope>
    <source>
        <strain evidence="9 10">NIES-35</strain>
    </source>
</reference>
<dbReference type="InterPro" id="IPR013121">
    <property type="entry name" value="Fe_red_NAD-bd_6"/>
</dbReference>
<dbReference type="CDD" id="cd06186">
    <property type="entry name" value="NOX_Duox_like_FAD_NADP"/>
    <property type="match status" value="1"/>
</dbReference>
<comment type="subcellular location">
    <subcellularLocation>
        <location evidence="1">Membrane</location>
        <topology evidence="1">Multi-pass membrane protein</topology>
    </subcellularLocation>
</comment>
<dbReference type="PANTHER" id="PTHR11972">
    <property type="entry name" value="NADPH OXIDASE"/>
    <property type="match status" value="1"/>
</dbReference>
<evidence type="ECO:0000259" key="8">
    <source>
        <dbReference type="PROSITE" id="PS51384"/>
    </source>
</evidence>
<proteinExistence type="predicted"/>
<dbReference type="PANTHER" id="PTHR11972:SF69">
    <property type="entry name" value="FERRIC REDUCTION OXIDASE 6-RELATED"/>
    <property type="match status" value="1"/>
</dbReference>
<feature type="transmembrane region" description="Helical" evidence="7">
    <location>
        <begin position="636"/>
        <end position="659"/>
    </location>
</feature>
<dbReference type="InterPro" id="IPR050369">
    <property type="entry name" value="RBOH/FRE"/>
</dbReference>
<keyword evidence="5 7" id="KW-0472">Membrane</keyword>
<dbReference type="Proteomes" id="UP000247498">
    <property type="component" value="Unassembled WGS sequence"/>
</dbReference>
<accession>A0A2V0PEP8</accession>
<dbReference type="InterPro" id="IPR017927">
    <property type="entry name" value="FAD-bd_FR_type"/>
</dbReference>
<dbReference type="Gene3D" id="3.40.50.80">
    <property type="entry name" value="Nucleotide-binding domain of ferredoxin-NADP reductase (FNR) module"/>
    <property type="match status" value="1"/>
</dbReference>
<feature type="transmembrane region" description="Helical" evidence="7">
    <location>
        <begin position="257"/>
        <end position="275"/>
    </location>
</feature>
<evidence type="ECO:0000313" key="10">
    <source>
        <dbReference type="Proteomes" id="UP000247498"/>
    </source>
</evidence>
<dbReference type="STRING" id="307507.A0A2V0PEP8"/>
<comment type="caution">
    <text evidence="9">The sequence shown here is derived from an EMBL/GenBank/DDBJ whole genome shotgun (WGS) entry which is preliminary data.</text>
</comment>
<feature type="transmembrane region" description="Helical" evidence="7">
    <location>
        <begin position="135"/>
        <end position="159"/>
    </location>
</feature>